<evidence type="ECO:0000313" key="4">
    <source>
        <dbReference type="EMBL" id="KAL3769267.1"/>
    </source>
</evidence>
<sequence length="732" mass="82966">MSTICRQFSSESTKPSIPAHSDDSKSQAPRHRPKSNELKPIIAEALPHLTAEEYDPEKIIDQIFIAAKWNQGRFPQKIDGRFRNRKNSDRKWDYEFVRLTFDDYERHLRYVLAHLNAKRSRSEKSIEGSPPAPKIVELSSPELLADIHSSSEKCSATHRLLSPKVLANAIRSLTRSKMDTNLLSHRIRDIECLVGNIGWTPITEELSYRLLEANGKAGNVRRTLALLELRKKRGYPPREQDYRTFSDATKSNNYQEVLCDDDSLNQATNIGIARGEKEFIHAIKSIISAQLPLRRSRNIYLHESSLAESSLDNPTRYLDAILLNMSQRGIPLRPEMANQMLSCYASTGRTGRALHYFYKVVRDPVDEDGFYIPGPHPTHLSKAELEKWMETRKQLGMGRFMMGDIEKADGEVVDANKEKNSMMLDTLDYDDETTTKTNSWGGMSKTKPRMIMHPPPPFHKIPSNVKETPLARSSEHRTLSFVGAPRGSTTASSSLSSLQTMYAPSRKTKTKYEWEVDSEWSLSLTAAFAFADSLTHGACGHAAIELNVGSWNCLIKACCYRGAFHRALKILNETMPQKGIEPDSFSYNTILAGLARVGDIQSLKELLVSMTNKRVPINKYTVQAMADGLLNVGDISGASTTVQDIFNQHDTLPPYTTHLKIIEFALSNGLVFEAKRHVYFVQQLWKWKPSHHHDKKFCKIMEATQHNPKLSKGALQKLFGYFGEELRDEDFF</sequence>
<protein>
    <recommendedName>
        <fullName evidence="6">Pentatricopeptide repeat-containing protein</fullName>
    </recommendedName>
</protein>
<keyword evidence="1" id="KW-0677">Repeat</keyword>
<dbReference type="InterPro" id="IPR011990">
    <property type="entry name" value="TPR-like_helical_dom_sf"/>
</dbReference>
<accession>A0ABD3N3Y1</accession>
<keyword evidence="5" id="KW-1185">Reference proteome</keyword>
<feature type="region of interest" description="Disordered" evidence="3">
    <location>
        <begin position="435"/>
        <end position="462"/>
    </location>
</feature>
<proteinExistence type="predicted"/>
<organism evidence="4 5">
    <name type="scientific">Stephanodiscus triporus</name>
    <dbReference type="NCBI Taxonomy" id="2934178"/>
    <lineage>
        <taxon>Eukaryota</taxon>
        <taxon>Sar</taxon>
        <taxon>Stramenopiles</taxon>
        <taxon>Ochrophyta</taxon>
        <taxon>Bacillariophyta</taxon>
        <taxon>Coscinodiscophyceae</taxon>
        <taxon>Thalassiosirophycidae</taxon>
        <taxon>Stephanodiscales</taxon>
        <taxon>Stephanodiscaceae</taxon>
        <taxon>Stephanodiscus</taxon>
    </lineage>
</organism>
<feature type="repeat" description="PPR" evidence="2">
    <location>
        <begin position="547"/>
        <end position="582"/>
    </location>
</feature>
<name>A0ABD3N3Y1_9STRA</name>
<evidence type="ECO:0008006" key="6">
    <source>
        <dbReference type="Google" id="ProtNLM"/>
    </source>
</evidence>
<feature type="compositionally biased region" description="Polar residues" evidence="3">
    <location>
        <begin position="1"/>
        <end position="15"/>
    </location>
</feature>
<dbReference type="NCBIfam" id="TIGR00756">
    <property type="entry name" value="PPR"/>
    <property type="match status" value="1"/>
</dbReference>
<dbReference type="PROSITE" id="PS51375">
    <property type="entry name" value="PPR"/>
    <property type="match status" value="2"/>
</dbReference>
<reference evidence="4 5" key="1">
    <citation type="submission" date="2024-10" db="EMBL/GenBank/DDBJ databases">
        <title>Updated reference genomes for cyclostephanoid diatoms.</title>
        <authorList>
            <person name="Roberts W.R."/>
            <person name="Alverson A.J."/>
        </authorList>
    </citation>
    <scope>NUCLEOTIDE SEQUENCE [LARGE SCALE GENOMIC DNA]</scope>
    <source>
        <strain evidence="4 5">AJA276-08</strain>
    </source>
</reference>
<dbReference type="PANTHER" id="PTHR47936">
    <property type="entry name" value="PPR_LONG DOMAIN-CONTAINING PROTEIN"/>
    <property type="match status" value="1"/>
</dbReference>
<dbReference type="Proteomes" id="UP001530315">
    <property type="component" value="Unassembled WGS sequence"/>
</dbReference>
<dbReference type="InterPro" id="IPR002885">
    <property type="entry name" value="PPR_rpt"/>
</dbReference>
<comment type="caution">
    <text evidence="4">The sequence shown here is derived from an EMBL/GenBank/DDBJ whole genome shotgun (WGS) entry which is preliminary data.</text>
</comment>
<gene>
    <name evidence="4" type="ORF">ACHAW5_002283</name>
</gene>
<evidence type="ECO:0000256" key="2">
    <source>
        <dbReference type="PROSITE-ProRule" id="PRU00708"/>
    </source>
</evidence>
<feature type="region of interest" description="Disordered" evidence="3">
    <location>
        <begin position="1"/>
        <end position="36"/>
    </location>
</feature>
<evidence type="ECO:0000256" key="3">
    <source>
        <dbReference type="SAM" id="MobiDB-lite"/>
    </source>
</evidence>
<feature type="repeat" description="PPR" evidence="2">
    <location>
        <begin position="583"/>
        <end position="617"/>
    </location>
</feature>
<dbReference type="PANTHER" id="PTHR47936:SF1">
    <property type="entry name" value="PENTATRICOPEPTIDE REPEAT-CONTAINING PROTEIN GUN1, CHLOROPLASTIC"/>
    <property type="match status" value="1"/>
</dbReference>
<dbReference type="Pfam" id="PF13041">
    <property type="entry name" value="PPR_2"/>
    <property type="match status" value="1"/>
</dbReference>
<dbReference type="Gene3D" id="1.25.40.10">
    <property type="entry name" value="Tetratricopeptide repeat domain"/>
    <property type="match status" value="1"/>
</dbReference>
<evidence type="ECO:0000313" key="5">
    <source>
        <dbReference type="Proteomes" id="UP001530315"/>
    </source>
</evidence>
<evidence type="ECO:0000256" key="1">
    <source>
        <dbReference type="ARBA" id="ARBA00022737"/>
    </source>
</evidence>
<dbReference type="AlphaFoldDB" id="A0ABD3N3Y1"/>
<dbReference type="EMBL" id="JALLAZ020001660">
    <property type="protein sequence ID" value="KAL3769267.1"/>
    <property type="molecule type" value="Genomic_DNA"/>
</dbReference>